<feature type="repeat" description="ANK" evidence="1">
    <location>
        <begin position="169"/>
        <end position="198"/>
    </location>
</feature>
<dbReference type="PROSITE" id="PS50088">
    <property type="entry name" value="ANK_REPEAT"/>
    <property type="match status" value="1"/>
</dbReference>
<dbReference type="Pfam" id="PF00023">
    <property type="entry name" value="Ank"/>
    <property type="match status" value="1"/>
</dbReference>
<keyword evidence="1" id="KW-0040">ANK repeat</keyword>
<dbReference type="SUPFAM" id="SSF48403">
    <property type="entry name" value="Ankyrin repeat"/>
    <property type="match status" value="1"/>
</dbReference>
<comment type="caution">
    <text evidence="2">The sequence shown here is derived from an EMBL/GenBank/DDBJ whole genome shotgun (WGS) entry which is preliminary data.</text>
</comment>
<evidence type="ECO:0000256" key="1">
    <source>
        <dbReference type="PROSITE-ProRule" id="PRU00023"/>
    </source>
</evidence>
<sequence>MLSKLSQAILSKDTVLLNDILSNNIQGLDLNTKLNYIGGVYTPLELAHEISNKDAFKALAEAGAKPTLYSLKKAMLNCDNELLDVILKHGQSLDLNTKLNYIGNVYTPLELAHEISNKDAFKALAEAGAKPTLYSLKKAMLNCDNELLDVILKHGQSLDLNTKLNYNYSSYTPLELAQEINNTEILKLLINHGVKPDIAILQKAILSDNAGLISVIYNNTSNNDLNTKHEFKYNEAGISKVFKGTALDFAFSSGKAEVFKVLAGLTFPEADTEKLSEINTIISKIGETKANHSTKVQYFKETYEKIQSLNNKIGECKTNPNCNHKPLVKEVAKLRIEGNKELQKCGFKIDEWTNDNIKDIEKFSSTEVHVSKQDIISSVYGIYNVNSDQYESSSVMEHFKNDYCELYECNEQILSFLSV</sequence>
<accession>A0A0C1R126</accession>
<dbReference type="RefSeq" id="WP_039455274.1">
    <property type="nucleotide sequence ID" value="NZ_JSWE01000058.1"/>
</dbReference>
<organism evidence="2 3">
    <name type="scientific">Candidatus Jidaibacter acanthamoebae</name>
    <dbReference type="NCBI Taxonomy" id="86105"/>
    <lineage>
        <taxon>Bacteria</taxon>
        <taxon>Pseudomonadati</taxon>
        <taxon>Pseudomonadota</taxon>
        <taxon>Alphaproteobacteria</taxon>
        <taxon>Rickettsiales</taxon>
        <taxon>Candidatus Midichloriaceae</taxon>
        <taxon>Candidatus Jidaibacter</taxon>
    </lineage>
</organism>
<dbReference type="Proteomes" id="UP000031258">
    <property type="component" value="Unassembled WGS sequence"/>
</dbReference>
<dbReference type="OrthoDB" id="671583at2"/>
<protein>
    <submittedName>
        <fullName evidence="2">Uncharacterized protein</fullName>
    </submittedName>
</protein>
<dbReference type="STRING" id="86105.NF27_CG01650"/>
<keyword evidence="3" id="KW-1185">Reference proteome</keyword>
<dbReference type="InterPro" id="IPR036770">
    <property type="entry name" value="Ankyrin_rpt-contain_sf"/>
</dbReference>
<dbReference type="EMBL" id="JSWE01000058">
    <property type="protein sequence ID" value="KIE05985.1"/>
    <property type="molecule type" value="Genomic_DNA"/>
</dbReference>
<dbReference type="InterPro" id="IPR002110">
    <property type="entry name" value="Ankyrin_rpt"/>
</dbReference>
<dbReference type="AlphaFoldDB" id="A0A0C1R126"/>
<dbReference type="Gene3D" id="1.25.40.20">
    <property type="entry name" value="Ankyrin repeat-containing domain"/>
    <property type="match status" value="1"/>
</dbReference>
<name>A0A0C1R126_9RICK</name>
<dbReference type="PROSITE" id="PS50297">
    <property type="entry name" value="ANK_REP_REGION"/>
    <property type="match status" value="1"/>
</dbReference>
<evidence type="ECO:0000313" key="3">
    <source>
        <dbReference type="Proteomes" id="UP000031258"/>
    </source>
</evidence>
<evidence type="ECO:0000313" key="2">
    <source>
        <dbReference type="EMBL" id="KIE05985.1"/>
    </source>
</evidence>
<dbReference type="SMART" id="SM00248">
    <property type="entry name" value="ANK"/>
    <property type="match status" value="3"/>
</dbReference>
<reference evidence="2 3" key="1">
    <citation type="submission" date="2014-11" db="EMBL/GenBank/DDBJ databases">
        <title>A Rickettsiales Symbiont of Amoebae With Ancient Features.</title>
        <authorList>
            <person name="Schulz F."/>
            <person name="Martijn J."/>
            <person name="Wascher F."/>
            <person name="Kostanjsek R."/>
            <person name="Ettema T.J."/>
            <person name="Horn M."/>
        </authorList>
    </citation>
    <scope>NUCLEOTIDE SEQUENCE [LARGE SCALE GENOMIC DNA]</scope>
    <source>
        <strain evidence="2 3">UWC36</strain>
    </source>
</reference>
<proteinExistence type="predicted"/>
<gene>
    <name evidence="2" type="ORF">NF27_CG01650</name>
</gene>